<dbReference type="AlphaFoldDB" id="A0A5N7MX09"/>
<evidence type="ECO:0000313" key="3">
    <source>
        <dbReference type="EMBL" id="MPR31039.1"/>
    </source>
</evidence>
<keyword evidence="1" id="KW-0547">Nucleotide-binding</keyword>
<dbReference type="Proteomes" id="UP000403266">
    <property type="component" value="Unassembled WGS sequence"/>
</dbReference>
<dbReference type="PANTHER" id="PTHR11638:SF18">
    <property type="entry name" value="HEAT SHOCK PROTEIN 104"/>
    <property type="match status" value="1"/>
</dbReference>
<accession>A0A5N7MX09</accession>
<dbReference type="EMBL" id="VOSK01000521">
    <property type="protein sequence ID" value="MPR31039.1"/>
    <property type="molecule type" value="Genomic_DNA"/>
</dbReference>
<evidence type="ECO:0000256" key="2">
    <source>
        <dbReference type="ARBA" id="ARBA00022840"/>
    </source>
</evidence>
<feature type="non-terminal residue" evidence="3">
    <location>
        <position position="304"/>
    </location>
</feature>
<dbReference type="GO" id="GO:0005737">
    <property type="term" value="C:cytoplasm"/>
    <property type="evidence" value="ECO:0007669"/>
    <property type="project" value="TreeGrafter"/>
</dbReference>
<proteinExistence type="predicted"/>
<dbReference type="OrthoDB" id="7236151at2"/>
<dbReference type="GO" id="GO:0016887">
    <property type="term" value="F:ATP hydrolysis activity"/>
    <property type="evidence" value="ECO:0007669"/>
    <property type="project" value="TreeGrafter"/>
</dbReference>
<dbReference type="InterPro" id="IPR027417">
    <property type="entry name" value="P-loop_NTPase"/>
</dbReference>
<dbReference type="PANTHER" id="PTHR11638">
    <property type="entry name" value="ATP-DEPENDENT CLP PROTEASE"/>
    <property type="match status" value="1"/>
</dbReference>
<gene>
    <name evidence="3" type="ORF">FS320_40555</name>
</gene>
<organism evidence="3 4">
    <name type="scientific">Microvirga tunisiensis</name>
    <dbReference type="NCBI Taxonomy" id="2108360"/>
    <lineage>
        <taxon>Bacteria</taxon>
        <taxon>Pseudomonadati</taxon>
        <taxon>Pseudomonadota</taxon>
        <taxon>Alphaproteobacteria</taxon>
        <taxon>Hyphomicrobiales</taxon>
        <taxon>Methylobacteriaceae</taxon>
        <taxon>Microvirga</taxon>
    </lineage>
</organism>
<keyword evidence="2" id="KW-0067">ATP-binding</keyword>
<dbReference type="RefSeq" id="WP_152718166.1">
    <property type="nucleotide sequence ID" value="NZ_VOSJ01000560.1"/>
</dbReference>
<dbReference type="Gene3D" id="3.40.50.300">
    <property type="entry name" value="P-loop containing nucleotide triphosphate hydrolases"/>
    <property type="match status" value="1"/>
</dbReference>
<reference evidence="3 4" key="1">
    <citation type="journal article" date="2019" name="Syst. Appl. Microbiol.">
        <title>Microvirga tunisiensis sp. nov., a root nodule symbiotic bacterium isolated from Lupinus micranthus and L. luteus grown in Northern Tunisia.</title>
        <authorList>
            <person name="Msaddak A."/>
            <person name="Rejili M."/>
            <person name="Duran D."/>
            <person name="Mars M."/>
            <person name="Palacios J.M."/>
            <person name="Ruiz-Argueso T."/>
            <person name="Rey L."/>
            <person name="Imperial J."/>
        </authorList>
    </citation>
    <scope>NUCLEOTIDE SEQUENCE [LARGE SCALE GENOMIC DNA]</scope>
    <source>
        <strain evidence="3 4">Lmie10</strain>
    </source>
</reference>
<sequence>MSTRFLTQDEAMRLLVTQIRKHLIGHEAAVMAFAAEICRHIAAGSAQRRPGIVLVAGPSIDGEHLGLPTGLAACFKSSGGRYELGASQGEDLAHMFASLADGAGVHSLLRSARDNPNAVFVLQDIDKARPSLVKALVNAWSQGFLEDEGGEEISLGDAIFVLTTDVAQEQIGRIAREEADPDRLHVRCLKALLDAGVPASLLKSIDTVVALRTMTPGEAVLEHHRSFAEQIASHGLVLVEGGIDGRVLAHSIDSSIEPDIQEILSANSLLAIQQEEDGMSLHPEPIGEIPAETVRVARAAFPKG</sequence>
<dbReference type="GO" id="GO:0034605">
    <property type="term" value="P:cellular response to heat"/>
    <property type="evidence" value="ECO:0007669"/>
    <property type="project" value="TreeGrafter"/>
</dbReference>
<keyword evidence="4" id="KW-1185">Reference proteome</keyword>
<protein>
    <submittedName>
        <fullName evidence="3">Uncharacterized protein</fullName>
    </submittedName>
</protein>
<dbReference type="GO" id="GO:0005524">
    <property type="term" value="F:ATP binding"/>
    <property type="evidence" value="ECO:0007669"/>
    <property type="project" value="UniProtKB-KW"/>
</dbReference>
<dbReference type="InterPro" id="IPR050130">
    <property type="entry name" value="ClpA_ClpB"/>
</dbReference>
<name>A0A5N7MX09_9HYPH</name>
<dbReference type="SUPFAM" id="SSF52540">
    <property type="entry name" value="P-loop containing nucleoside triphosphate hydrolases"/>
    <property type="match status" value="1"/>
</dbReference>
<comment type="caution">
    <text evidence="3">The sequence shown here is derived from an EMBL/GenBank/DDBJ whole genome shotgun (WGS) entry which is preliminary data.</text>
</comment>
<evidence type="ECO:0000256" key="1">
    <source>
        <dbReference type="ARBA" id="ARBA00022741"/>
    </source>
</evidence>
<evidence type="ECO:0000313" key="4">
    <source>
        <dbReference type="Proteomes" id="UP000403266"/>
    </source>
</evidence>